<sequence length="298" mass="32458">MASSDVDQRYLGQLAALSQSHALLSSSLYQILGLSVLLSRRLFRARKLRRLDTSRDTKSLNLYHHILWLSREGLATLEVGVLPYVERADHSAELRVLAAKLRASFYHIFCLFHNNPPVTSIGPTQDNSPNNGQGRTKLRDPIPSITSEASYITNPYSNITPLRPENTGLVPTPTSGAGPSSVARTQLPPGLPPGFSPLPPHPSSFILPALNYIPTTTSLFAHATSLSTTLLPGSHPLRLSVALEHSAFLWDVAHDYDGAKRLARGAVREVYRADEGLTDTEFEVVAGLVGLLGGVMRR</sequence>
<organism evidence="2">
    <name type="scientific">Eremomyces bilateralis CBS 781.70</name>
    <dbReference type="NCBI Taxonomy" id="1392243"/>
    <lineage>
        <taxon>Eukaryota</taxon>
        <taxon>Fungi</taxon>
        <taxon>Dikarya</taxon>
        <taxon>Ascomycota</taxon>
        <taxon>Pezizomycotina</taxon>
        <taxon>Dothideomycetes</taxon>
        <taxon>Dothideomycetes incertae sedis</taxon>
        <taxon>Eremomycetales</taxon>
        <taxon>Eremomycetaceae</taxon>
        <taxon>Eremomyces</taxon>
    </lineage>
</organism>
<accession>A0A6G1GG55</accession>
<protein>
    <recommendedName>
        <fullName evidence="5">14-3-3 protein</fullName>
    </recommendedName>
</protein>
<evidence type="ECO:0008006" key="5">
    <source>
        <dbReference type="Google" id="ProtNLM"/>
    </source>
</evidence>
<dbReference type="InterPro" id="IPR036815">
    <property type="entry name" value="14-3-3_dom_sf"/>
</dbReference>
<reference evidence="4" key="2">
    <citation type="submission" date="2020-04" db="EMBL/GenBank/DDBJ databases">
        <authorList>
            <consortium name="NCBI Genome Project"/>
        </authorList>
    </citation>
    <scope>NUCLEOTIDE SEQUENCE</scope>
    <source>
        <strain evidence="4">CBS 781.70</strain>
    </source>
</reference>
<gene>
    <name evidence="2 4" type="ORF">P152DRAFT_371762</name>
</gene>
<dbReference type="Proteomes" id="UP000504638">
    <property type="component" value="Unplaced"/>
</dbReference>
<dbReference type="AlphaFoldDB" id="A0A6G1GG55"/>
<feature type="region of interest" description="Disordered" evidence="1">
    <location>
        <begin position="120"/>
        <end position="141"/>
    </location>
</feature>
<feature type="non-terminal residue" evidence="2">
    <location>
        <position position="298"/>
    </location>
</feature>
<feature type="compositionally biased region" description="Polar residues" evidence="1">
    <location>
        <begin position="120"/>
        <end position="134"/>
    </location>
</feature>
<reference evidence="4" key="3">
    <citation type="submission" date="2025-04" db="UniProtKB">
        <authorList>
            <consortium name="RefSeq"/>
        </authorList>
    </citation>
    <scope>IDENTIFICATION</scope>
    <source>
        <strain evidence="4">CBS 781.70</strain>
    </source>
</reference>
<dbReference type="GeneID" id="54416098"/>
<evidence type="ECO:0000313" key="3">
    <source>
        <dbReference type="Proteomes" id="UP000504638"/>
    </source>
</evidence>
<dbReference type="OrthoDB" id="5370350at2759"/>
<name>A0A6G1GG55_9PEZI</name>
<evidence type="ECO:0000313" key="4">
    <source>
        <dbReference type="RefSeq" id="XP_033538471.1"/>
    </source>
</evidence>
<dbReference type="RefSeq" id="XP_033538471.1">
    <property type="nucleotide sequence ID" value="XM_033675528.1"/>
</dbReference>
<evidence type="ECO:0000313" key="2">
    <source>
        <dbReference type="EMBL" id="KAF1816840.1"/>
    </source>
</evidence>
<evidence type="ECO:0000256" key="1">
    <source>
        <dbReference type="SAM" id="MobiDB-lite"/>
    </source>
</evidence>
<reference evidence="2 4" key="1">
    <citation type="submission" date="2020-01" db="EMBL/GenBank/DDBJ databases">
        <authorList>
            <consortium name="DOE Joint Genome Institute"/>
            <person name="Haridas S."/>
            <person name="Albert R."/>
            <person name="Binder M."/>
            <person name="Bloem J."/>
            <person name="Labutti K."/>
            <person name="Salamov A."/>
            <person name="Andreopoulos B."/>
            <person name="Baker S.E."/>
            <person name="Barry K."/>
            <person name="Bills G."/>
            <person name="Bluhm B.H."/>
            <person name="Cannon C."/>
            <person name="Castanera R."/>
            <person name="Culley D.E."/>
            <person name="Daum C."/>
            <person name="Ezra D."/>
            <person name="Gonzalez J.B."/>
            <person name="Henrissat B."/>
            <person name="Kuo A."/>
            <person name="Liang C."/>
            <person name="Lipzen A."/>
            <person name="Lutzoni F."/>
            <person name="Magnuson J."/>
            <person name="Mondo S."/>
            <person name="Nolan M."/>
            <person name="Ohm R."/>
            <person name="Pangilinan J."/>
            <person name="Park H.-J."/>
            <person name="Ramirez L."/>
            <person name="Alfaro M."/>
            <person name="Sun H."/>
            <person name="Tritt A."/>
            <person name="Yoshinaga Y."/>
            <person name="Zwiers L.-H."/>
            <person name="Turgeon B.G."/>
            <person name="Goodwin S.B."/>
            <person name="Spatafora J.W."/>
            <person name="Crous P.W."/>
            <person name="Grigoriev I.V."/>
        </authorList>
    </citation>
    <scope>NUCLEOTIDE SEQUENCE</scope>
    <source>
        <strain evidence="2 4">CBS 781.70</strain>
    </source>
</reference>
<dbReference type="EMBL" id="ML975149">
    <property type="protein sequence ID" value="KAF1816840.1"/>
    <property type="molecule type" value="Genomic_DNA"/>
</dbReference>
<keyword evidence="3" id="KW-1185">Reference proteome</keyword>
<proteinExistence type="predicted"/>
<dbReference type="SUPFAM" id="SSF48445">
    <property type="entry name" value="14-3-3 protein"/>
    <property type="match status" value="1"/>
</dbReference>
<dbReference type="Gene3D" id="1.20.190.20">
    <property type="entry name" value="14-3-3 domain"/>
    <property type="match status" value="1"/>
</dbReference>